<dbReference type="RefSeq" id="WP_264516098.1">
    <property type="nucleotide sequence ID" value="NZ_JAPDDR010000016.1"/>
</dbReference>
<accession>A0ABT3GBA9</accession>
<proteinExistence type="predicted"/>
<evidence type="ECO:0000313" key="1">
    <source>
        <dbReference type="EMBL" id="MCW1916520.1"/>
    </source>
</evidence>
<keyword evidence="2" id="KW-1185">Reference proteome</keyword>
<reference evidence="1" key="1">
    <citation type="submission" date="2022-10" db="EMBL/GenBank/DDBJ databases">
        <title>Luteolibacter sp. GHJ8, whole genome shotgun sequencing project.</title>
        <authorList>
            <person name="Zhao G."/>
            <person name="Shen L."/>
        </authorList>
    </citation>
    <scope>NUCLEOTIDE SEQUENCE</scope>
    <source>
        <strain evidence="1">GHJ8</strain>
    </source>
</reference>
<comment type="caution">
    <text evidence="1">The sequence shown here is derived from an EMBL/GenBank/DDBJ whole genome shotgun (WGS) entry which is preliminary data.</text>
</comment>
<dbReference type="EMBL" id="JAPDDR010000016">
    <property type="protein sequence ID" value="MCW1916520.1"/>
    <property type="molecule type" value="Genomic_DNA"/>
</dbReference>
<gene>
    <name evidence="1" type="ORF">OJ996_23235</name>
</gene>
<organism evidence="1 2">
    <name type="scientific">Luteolibacter rhizosphaerae</name>
    <dbReference type="NCBI Taxonomy" id="2989719"/>
    <lineage>
        <taxon>Bacteria</taxon>
        <taxon>Pseudomonadati</taxon>
        <taxon>Verrucomicrobiota</taxon>
        <taxon>Verrucomicrobiia</taxon>
        <taxon>Verrucomicrobiales</taxon>
        <taxon>Verrucomicrobiaceae</taxon>
        <taxon>Luteolibacter</taxon>
    </lineage>
</organism>
<evidence type="ECO:0000313" key="2">
    <source>
        <dbReference type="Proteomes" id="UP001165653"/>
    </source>
</evidence>
<dbReference type="Proteomes" id="UP001165653">
    <property type="component" value="Unassembled WGS sequence"/>
</dbReference>
<sequence>MIPTLIFAAARLHQVWWERQPLSVHLRSVFKESGFSVPEYVSEISGSKGYVDFQGDFIACVSFTVRPGDIDSFVMLPSPPWRNPSAFLPLDKAGNCGDFEVPAGTLMIEEWEPGTEYMCKYAVDREANRVYFYRASW</sequence>
<protein>
    <submittedName>
        <fullName evidence="1">Uncharacterized protein</fullName>
    </submittedName>
</protein>
<name>A0ABT3GBA9_9BACT</name>